<dbReference type="SUPFAM" id="SSF53850">
    <property type="entry name" value="Periplasmic binding protein-like II"/>
    <property type="match status" value="1"/>
</dbReference>
<evidence type="ECO:0000256" key="3">
    <source>
        <dbReference type="ARBA" id="ARBA00022729"/>
    </source>
</evidence>
<gene>
    <name evidence="5" type="primary">modA_1</name>
    <name evidence="5" type="ORF">GCM10025772_03080</name>
</gene>
<keyword evidence="3 4" id="KW-0732">Signal</keyword>
<evidence type="ECO:0000313" key="6">
    <source>
        <dbReference type="Proteomes" id="UP001501600"/>
    </source>
</evidence>
<dbReference type="PANTHER" id="PTHR30632">
    <property type="entry name" value="MOLYBDATE-BINDING PERIPLASMIC PROTEIN"/>
    <property type="match status" value="1"/>
</dbReference>
<feature type="signal peptide" evidence="4">
    <location>
        <begin position="1"/>
        <end position="17"/>
    </location>
</feature>
<dbReference type="Pfam" id="PF13531">
    <property type="entry name" value="SBP_bac_11"/>
    <property type="match status" value="1"/>
</dbReference>
<dbReference type="InterPro" id="IPR050682">
    <property type="entry name" value="ModA/WtpA"/>
</dbReference>
<dbReference type="EMBL" id="BAABLF010000004">
    <property type="protein sequence ID" value="GAA5186815.1"/>
    <property type="molecule type" value="Genomic_DNA"/>
</dbReference>
<dbReference type="PIRSF" id="PIRSF004846">
    <property type="entry name" value="ModA"/>
    <property type="match status" value="1"/>
</dbReference>
<organism evidence="5 6">
    <name type="scientific">Ferrimonas gelatinilytica</name>
    <dbReference type="NCBI Taxonomy" id="1255257"/>
    <lineage>
        <taxon>Bacteria</taxon>
        <taxon>Pseudomonadati</taxon>
        <taxon>Pseudomonadota</taxon>
        <taxon>Gammaproteobacteria</taxon>
        <taxon>Alteromonadales</taxon>
        <taxon>Ferrimonadaceae</taxon>
        <taxon>Ferrimonas</taxon>
    </lineage>
</organism>
<evidence type="ECO:0000256" key="2">
    <source>
        <dbReference type="ARBA" id="ARBA00022723"/>
    </source>
</evidence>
<dbReference type="InterPro" id="IPR044084">
    <property type="entry name" value="AvModA-like_subst-bd"/>
</dbReference>
<sequence length="242" mass="25794">MRILLPLLLLLGLPVQAATLKVAVAANFKSTLEQVVAAWEAQTGNRVQISAGATGALYTKILHGAPYDLFLAADDLRPAQLVAQGLASEETLSDYAVGVLAFWNPGGLADETTLTHWSSRLAMANPRTAPYGAAAEQAAQHLDILSKLKGKVVRGNNILHTFQYVQSGNAPAGLVSLAQLKAAGIPPQQYWLIPPQWHGSLTQQGVVLNRSAHPEEAGALLEFLLAQNELLSQAGYNIPDDH</sequence>
<comment type="similarity">
    <text evidence="1">Belongs to the bacterial solute-binding protein ModA family.</text>
</comment>
<name>A0ABP9RV32_9GAMM</name>
<accession>A0ABP9RV32</accession>
<evidence type="ECO:0000313" key="5">
    <source>
        <dbReference type="EMBL" id="GAA5186815.1"/>
    </source>
</evidence>
<dbReference type="PANTHER" id="PTHR30632:SF14">
    <property type="entry name" value="TUNGSTATE_MOLYBDATE_CHROMATE-BINDING PROTEIN MODA"/>
    <property type="match status" value="1"/>
</dbReference>
<evidence type="ECO:0000256" key="4">
    <source>
        <dbReference type="SAM" id="SignalP"/>
    </source>
</evidence>
<feature type="chain" id="PRO_5047516990" evidence="4">
    <location>
        <begin position="18"/>
        <end position="242"/>
    </location>
</feature>
<protein>
    <submittedName>
        <fullName evidence="5">Molybdate ABC transporter substrate-binding protein</fullName>
    </submittedName>
</protein>
<reference evidence="6" key="1">
    <citation type="journal article" date="2019" name="Int. J. Syst. Evol. Microbiol.">
        <title>The Global Catalogue of Microorganisms (GCM) 10K type strain sequencing project: providing services to taxonomists for standard genome sequencing and annotation.</title>
        <authorList>
            <consortium name="The Broad Institute Genomics Platform"/>
            <consortium name="The Broad Institute Genome Sequencing Center for Infectious Disease"/>
            <person name="Wu L."/>
            <person name="Ma J."/>
        </authorList>
    </citation>
    <scope>NUCLEOTIDE SEQUENCE [LARGE SCALE GENOMIC DNA]</scope>
    <source>
        <strain evidence="6">JCM 18720</strain>
    </source>
</reference>
<dbReference type="Gene3D" id="3.40.190.10">
    <property type="entry name" value="Periplasmic binding protein-like II"/>
    <property type="match status" value="2"/>
</dbReference>
<keyword evidence="6" id="KW-1185">Reference proteome</keyword>
<dbReference type="NCBIfam" id="TIGR01256">
    <property type="entry name" value="modA"/>
    <property type="match status" value="1"/>
</dbReference>
<keyword evidence="2" id="KW-0479">Metal-binding</keyword>
<dbReference type="RefSeq" id="WP_345315275.1">
    <property type="nucleotide sequence ID" value="NZ_BAABLF010000004.1"/>
</dbReference>
<dbReference type="CDD" id="cd13539">
    <property type="entry name" value="PBP2_AvModA"/>
    <property type="match status" value="1"/>
</dbReference>
<comment type="caution">
    <text evidence="5">The sequence shown here is derived from an EMBL/GenBank/DDBJ whole genome shotgun (WGS) entry which is preliminary data.</text>
</comment>
<dbReference type="Proteomes" id="UP001501600">
    <property type="component" value="Unassembled WGS sequence"/>
</dbReference>
<dbReference type="InterPro" id="IPR005950">
    <property type="entry name" value="ModA"/>
</dbReference>
<evidence type="ECO:0000256" key="1">
    <source>
        <dbReference type="ARBA" id="ARBA00009175"/>
    </source>
</evidence>
<proteinExistence type="inferred from homology"/>